<keyword evidence="2" id="KW-1185">Reference proteome</keyword>
<gene>
    <name evidence="1" type="ORF">BDM02DRAFT_3183167</name>
</gene>
<organism evidence="1 2">
    <name type="scientific">Thelephora ganbajun</name>
    <name type="common">Ganba fungus</name>
    <dbReference type="NCBI Taxonomy" id="370292"/>
    <lineage>
        <taxon>Eukaryota</taxon>
        <taxon>Fungi</taxon>
        <taxon>Dikarya</taxon>
        <taxon>Basidiomycota</taxon>
        <taxon>Agaricomycotina</taxon>
        <taxon>Agaricomycetes</taxon>
        <taxon>Thelephorales</taxon>
        <taxon>Thelephoraceae</taxon>
        <taxon>Thelephora</taxon>
    </lineage>
</organism>
<protein>
    <submittedName>
        <fullName evidence="1">Uncharacterized protein</fullName>
    </submittedName>
</protein>
<proteinExistence type="predicted"/>
<sequence>MLATPRPLPRVPPHLTLAHPVDIRSYRPLPTPPLQLSDSSRSSSTESLYLQTPPAHTTSFLDVPPLPYAARDSSSSLSSFASFASASSEPLSKPRPRLRISVTSPTLRKRNSLDSLTVRSPALCDPDQTLSPVVDRRNNPMPLDQNWYKRAPHTSKRFSRLSTANSVVSPLVFRGPTVITEPDICESEEDELVLVPRVLQPKNGISSRVITSQPPRPRPIQIIMDRIEINYPVTPIRDVTNVVGDDDSDDETIGLNPHTVSSVDLTSGRESRASTRKNWKPFPSIAKVAMKSHLFRPKARPTKSSDAPVADAKRISQLASPLDHTWYKERDGWRWVERDAGEVLAELRKLR</sequence>
<dbReference type="EMBL" id="MU117965">
    <property type="protein sequence ID" value="KAF9653224.1"/>
    <property type="molecule type" value="Genomic_DNA"/>
</dbReference>
<dbReference type="Proteomes" id="UP000886501">
    <property type="component" value="Unassembled WGS sequence"/>
</dbReference>
<name>A0ACB6ZUF8_THEGA</name>
<reference evidence="1" key="2">
    <citation type="journal article" date="2020" name="Nat. Commun.">
        <title>Large-scale genome sequencing of mycorrhizal fungi provides insights into the early evolution of symbiotic traits.</title>
        <authorList>
            <person name="Miyauchi S."/>
            <person name="Kiss E."/>
            <person name="Kuo A."/>
            <person name="Drula E."/>
            <person name="Kohler A."/>
            <person name="Sanchez-Garcia M."/>
            <person name="Morin E."/>
            <person name="Andreopoulos B."/>
            <person name="Barry K.W."/>
            <person name="Bonito G."/>
            <person name="Buee M."/>
            <person name="Carver A."/>
            <person name="Chen C."/>
            <person name="Cichocki N."/>
            <person name="Clum A."/>
            <person name="Culley D."/>
            <person name="Crous P.W."/>
            <person name="Fauchery L."/>
            <person name="Girlanda M."/>
            <person name="Hayes R.D."/>
            <person name="Keri Z."/>
            <person name="LaButti K."/>
            <person name="Lipzen A."/>
            <person name="Lombard V."/>
            <person name="Magnuson J."/>
            <person name="Maillard F."/>
            <person name="Murat C."/>
            <person name="Nolan M."/>
            <person name="Ohm R.A."/>
            <person name="Pangilinan J."/>
            <person name="Pereira M.F."/>
            <person name="Perotto S."/>
            <person name="Peter M."/>
            <person name="Pfister S."/>
            <person name="Riley R."/>
            <person name="Sitrit Y."/>
            <person name="Stielow J.B."/>
            <person name="Szollosi G."/>
            <person name="Zifcakova L."/>
            <person name="Stursova M."/>
            <person name="Spatafora J.W."/>
            <person name="Tedersoo L."/>
            <person name="Vaario L.M."/>
            <person name="Yamada A."/>
            <person name="Yan M."/>
            <person name="Wang P."/>
            <person name="Xu J."/>
            <person name="Bruns T."/>
            <person name="Baldrian P."/>
            <person name="Vilgalys R."/>
            <person name="Dunand C."/>
            <person name="Henrissat B."/>
            <person name="Grigoriev I.V."/>
            <person name="Hibbett D."/>
            <person name="Nagy L.G."/>
            <person name="Martin F.M."/>
        </authorList>
    </citation>
    <scope>NUCLEOTIDE SEQUENCE</scope>
    <source>
        <strain evidence="1">P2</strain>
    </source>
</reference>
<accession>A0ACB6ZUF8</accession>
<reference evidence="1" key="1">
    <citation type="submission" date="2019-10" db="EMBL/GenBank/DDBJ databases">
        <authorList>
            <consortium name="DOE Joint Genome Institute"/>
            <person name="Kuo A."/>
            <person name="Miyauchi S."/>
            <person name="Kiss E."/>
            <person name="Drula E."/>
            <person name="Kohler A."/>
            <person name="Sanchez-Garcia M."/>
            <person name="Andreopoulos B."/>
            <person name="Barry K.W."/>
            <person name="Bonito G."/>
            <person name="Buee M."/>
            <person name="Carver A."/>
            <person name="Chen C."/>
            <person name="Cichocki N."/>
            <person name="Clum A."/>
            <person name="Culley D."/>
            <person name="Crous P.W."/>
            <person name="Fauchery L."/>
            <person name="Girlanda M."/>
            <person name="Hayes R."/>
            <person name="Keri Z."/>
            <person name="Labutti K."/>
            <person name="Lipzen A."/>
            <person name="Lombard V."/>
            <person name="Magnuson J."/>
            <person name="Maillard F."/>
            <person name="Morin E."/>
            <person name="Murat C."/>
            <person name="Nolan M."/>
            <person name="Ohm R."/>
            <person name="Pangilinan J."/>
            <person name="Pereira M."/>
            <person name="Perotto S."/>
            <person name="Peter M."/>
            <person name="Riley R."/>
            <person name="Sitrit Y."/>
            <person name="Stielow B."/>
            <person name="Szollosi G."/>
            <person name="Zifcakova L."/>
            <person name="Stursova M."/>
            <person name="Spatafora J.W."/>
            <person name="Tedersoo L."/>
            <person name="Vaario L.-M."/>
            <person name="Yamada A."/>
            <person name="Yan M."/>
            <person name="Wang P."/>
            <person name="Xu J."/>
            <person name="Bruns T."/>
            <person name="Baldrian P."/>
            <person name="Vilgalys R."/>
            <person name="Henrissat B."/>
            <person name="Grigoriev I.V."/>
            <person name="Hibbett D."/>
            <person name="Nagy L.G."/>
            <person name="Martin F.M."/>
        </authorList>
    </citation>
    <scope>NUCLEOTIDE SEQUENCE</scope>
    <source>
        <strain evidence="1">P2</strain>
    </source>
</reference>
<evidence type="ECO:0000313" key="2">
    <source>
        <dbReference type="Proteomes" id="UP000886501"/>
    </source>
</evidence>
<comment type="caution">
    <text evidence="1">The sequence shown here is derived from an EMBL/GenBank/DDBJ whole genome shotgun (WGS) entry which is preliminary data.</text>
</comment>
<evidence type="ECO:0000313" key="1">
    <source>
        <dbReference type="EMBL" id="KAF9653224.1"/>
    </source>
</evidence>